<name>D5H6Q8_SALRM</name>
<dbReference type="AlphaFoldDB" id="D5H6Q8"/>
<reference evidence="3" key="2">
    <citation type="submission" date="2010-04" db="EMBL/GenBank/DDBJ databases">
        <title>Genome sequence of Salinibacter ruber M8.</title>
        <authorList>
            <consortium name="Genoscope"/>
        </authorList>
    </citation>
    <scope>NUCLEOTIDE SEQUENCE [LARGE SCALE GENOMIC DNA]</scope>
    <source>
        <strain evidence="3">M8</strain>
    </source>
</reference>
<dbReference type="Proteomes" id="UP000000933">
    <property type="component" value="Chromosome"/>
</dbReference>
<protein>
    <submittedName>
        <fullName evidence="2">Transposase, orfA</fullName>
    </submittedName>
</protein>
<organism evidence="2 3">
    <name type="scientific">Salinibacter ruber (strain M8)</name>
    <dbReference type="NCBI Taxonomy" id="761659"/>
    <lineage>
        <taxon>Bacteria</taxon>
        <taxon>Pseudomonadati</taxon>
        <taxon>Rhodothermota</taxon>
        <taxon>Rhodothermia</taxon>
        <taxon>Rhodothermales</taxon>
        <taxon>Salinibacteraceae</taxon>
        <taxon>Salinibacter</taxon>
    </lineage>
</organism>
<accession>D5H6Q8</accession>
<dbReference type="KEGG" id="srm:SRM_00792"/>
<dbReference type="HOGENOM" id="CLU_2685722_0_0_10"/>
<evidence type="ECO:0000313" key="3">
    <source>
        <dbReference type="Proteomes" id="UP000000933"/>
    </source>
</evidence>
<feature type="region of interest" description="Disordered" evidence="1">
    <location>
        <begin position="31"/>
        <end position="50"/>
    </location>
</feature>
<evidence type="ECO:0000313" key="2">
    <source>
        <dbReference type="EMBL" id="CBH23713.1"/>
    </source>
</evidence>
<reference evidence="2 3" key="1">
    <citation type="journal article" date="2010" name="ISME J.">
        <title>Fine-scale evolution: genomic, phenotypic and ecological differentiation in two coexisting Salinibacter ruber strains.</title>
        <authorList>
            <person name="Pena A."/>
            <person name="Teeling H."/>
            <person name="Huerta-Cepas J."/>
            <person name="Santos F."/>
            <person name="Yarza P."/>
            <person name="Brito-Echeverria J."/>
            <person name="Lucio M."/>
            <person name="Schmitt-Kopplin P."/>
            <person name="Meseguer I."/>
            <person name="Schenowitz C."/>
            <person name="Dossat C."/>
            <person name="Barbe V."/>
            <person name="Dopazo J."/>
            <person name="Rossello-Mora R."/>
            <person name="Schuler M."/>
            <person name="Glockner F.O."/>
            <person name="Amann R."/>
            <person name="Gabaldon T."/>
            <person name="Anton J."/>
        </authorList>
    </citation>
    <scope>NUCLEOTIDE SEQUENCE [LARGE SCALE GENOMIC DNA]</scope>
    <source>
        <strain evidence="2 3">M8</strain>
    </source>
</reference>
<evidence type="ECO:0000256" key="1">
    <source>
        <dbReference type="SAM" id="MobiDB-lite"/>
    </source>
</evidence>
<sequence length="74" mass="8335">MRPRAEAERPAISGAHRDTIASWLELYEDGGLEGPNEVGELGPDPGQQSIPSEVMEKFKKRLFEPERPVRLFCL</sequence>
<gene>
    <name evidence="2" type="ordered locus">SRM_00792</name>
</gene>
<proteinExistence type="predicted"/>
<dbReference type="EMBL" id="FP565814">
    <property type="protein sequence ID" value="CBH23713.1"/>
    <property type="molecule type" value="Genomic_DNA"/>
</dbReference>